<sequence>MKTHNANREVTKYLSGSFAGFLSGNIYFIPNRLFMPKELHHTACEGRNLQYVGAQLDSLSGGSISFDRESAILSTFGEFIERYSASFQSEHSHILRQGISYRELEKTENVVNFKYLRHYQETQFGQVNFPFARLAPDDPIDWVKGHCLLHNESFYYPAELVFLPYKLSGSQHYWAQTSTGLSAHITADLAMAGGYLECEERNAFSQWWYRQDKIDFIKYDAQTILRECPSEQIRILFANDRVKLDVYDLGEFSNVETVVCFLQFEYKNHPYISIGCSSRFSKEEAITKACLEAYQGIDFAILLCNKEGWIDDAKDDFSKLDEFDKHFAYYNKFLDIRQHVPIYLDLLHNSAGYRDRLVQFPGKVSRFGQAEIQQKATNIKYLLTFDVATSDARHCGYHVYRVVVPGFHLLTGNYNTPFLGFFEENEELFTHIPHPFP</sequence>
<dbReference type="PROSITE" id="PS51664">
    <property type="entry name" value="YCAO"/>
    <property type="match status" value="1"/>
</dbReference>
<feature type="domain" description="YcaO" evidence="1">
    <location>
        <begin position="61"/>
        <end position="437"/>
    </location>
</feature>
<accession>A0ABQ3HUU0</accession>
<dbReference type="RefSeq" id="WP_189625445.1">
    <property type="nucleotide sequence ID" value="NZ_BNAF01000003.1"/>
</dbReference>
<gene>
    <name evidence="2" type="ORF">GCM10017764_09150</name>
</gene>
<dbReference type="PANTHER" id="PTHR37809:SF1">
    <property type="entry name" value="RIBOSOMAL PROTEIN S12 METHYLTHIOTRANSFERASE ACCESSORY FACTOR YCAO"/>
    <property type="match status" value="1"/>
</dbReference>
<dbReference type="Gene3D" id="3.30.1330.230">
    <property type="match status" value="1"/>
</dbReference>
<organism evidence="2 3">
    <name type="scientific">Sphingobacterium griseoflavum</name>
    <dbReference type="NCBI Taxonomy" id="1474952"/>
    <lineage>
        <taxon>Bacteria</taxon>
        <taxon>Pseudomonadati</taxon>
        <taxon>Bacteroidota</taxon>
        <taxon>Sphingobacteriia</taxon>
        <taxon>Sphingobacteriales</taxon>
        <taxon>Sphingobacteriaceae</taxon>
        <taxon>Sphingobacterium</taxon>
    </lineage>
</organism>
<dbReference type="Pfam" id="PF02624">
    <property type="entry name" value="YcaO"/>
    <property type="match status" value="1"/>
</dbReference>
<dbReference type="InterPro" id="IPR003776">
    <property type="entry name" value="YcaO-like_dom"/>
</dbReference>
<dbReference type="PANTHER" id="PTHR37809">
    <property type="entry name" value="RIBOSOMAL PROTEIN S12 METHYLTHIOTRANSFERASE ACCESSORY FACTOR YCAO"/>
    <property type="match status" value="1"/>
</dbReference>
<dbReference type="Proteomes" id="UP000620550">
    <property type="component" value="Unassembled WGS sequence"/>
</dbReference>
<evidence type="ECO:0000259" key="1">
    <source>
        <dbReference type="PROSITE" id="PS51664"/>
    </source>
</evidence>
<protein>
    <recommendedName>
        <fullName evidence="1">YcaO domain-containing protein</fullName>
    </recommendedName>
</protein>
<evidence type="ECO:0000313" key="3">
    <source>
        <dbReference type="Proteomes" id="UP000620550"/>
    </source>
</evidence>
<reference evidence="3" key="1">
    <citation type="journal article" date="2019" name="Int. J. Syst. Evol. Microbiol.">
        <title>The Global Catalogue of Microorganisms (GCM) 10K type strain sequencing project: providing services to taxonomists for standard genome sequencing and annotation.</title>
        <authorList>
            <consortium name="The Broad Institute Genomics Platform"/>
            <consortium name="The Broad Institute Genome Sequencing Center for Infectious Disease"/>
            <person name="Wu L."/>
            <person name="Ma J."/>
        </authorList>
    </citation>
    <scope>NUCLEOTIDE SEQUENCE [LARGE SCALE GENOMIC DNA]</scope>
    <source>
        <strain evidence="3">CGMCC 1.12966</strain>
    </source>
</reference>
<name>A0ABQ3HUU0_9SPHI</name>
<proteinExistence type="predicted"/>
<dbReference type="EMBL" id="BNAF01000003">
    <property type="protein sequence ID" value="GHE28765.1"/>
    <property type="molecule type" value="Genomic_DNA"/>
</dbReference>
<comment type="caution">
    <text evidence="2">The sequence shown here is derived from an EMBL/GenBank/DDBJ whole genome shotgun (WGS) entry which is preliminary data.</text>
</comment>
<keyword evidence="3" id="KW-1185">Reference proteome</keyword>
<evidence type="ECO:0000313" key="2">
    <source>
        <dbReference type="EMBL" id="GHE28765.1"/>
    </source>
</evidence>